<feature type="region of interest" description="Disordered" evidence="1">
    <location>
        <begin position="1"/>
        <end position="41"/>
    </location>
</feature>
<sequence>MSKANDIKNKLLSGRRDPRQSLMGGSVQAEPNNNNDVNVNPITNVNINNDVDKILNKKNVKSDKLLVGIYFKPEVKRALDKLQQREGKGAKSEFVNDIVEWALKQKGYLQ</sequence>
<comment type="caution">
    <text evidence="2">The sequence shown here is derived from an EMBL/GenBank/DDBJ whole genome shotgun (WGS) entry which is preliminary data.</text>
</comment>
<evidence type="ECO:0000313" key="3">
    <source>
        <dbReference type="Proteomes" id="UP001341444"/>
    </source>
</evidence>
<dbReference type="EMBL" id="JARMAB010000038">
    <property type="protein sequence ID" value="MED1205576.1"/>
    <property type="molecule type" value="Genomic_DNA"/>
</dbReference>
<protein>
    <recommendedName>
        <fullName evidence="4">Ribbon-helix-helix protein CopG domain-containing protein</fullName>
    </recommendedName>
</protein>
<feature type="compositionally biased region" description="Basic and acidic residues" evidence="1">
    <location>
        <begin position="1"/>
        <end position="19"/>
    </location>
</feature>
<name>A0ABU6MLM0_9BACI</name>
<dbReference type="Proteomes" id="UP001341444">
    <property type="component" value="Unassembled WGS sequence"/>
</dbReference>
<accession>A0ABU6MLM0</accession>
<feature type="compositionally biased region" description="Low complexity" evidence="1">
    <location>
        <begin position="32"/>
        <end position="41"/>
    </location>
</feature>
<dbReference type="RefSeq" id="WP_066270917.1">
    <property type="nucleotide sequence ID" value="NZ_JARMAB010000038.1"/>
</dbReference>
<proteinExistence type="predicted"/>
<reference evidence="2 3" key="1">
    <citation type="submission" date="2023-03" db="EMBL/GenBank/DDBJ databases">
        <title>Bacillus Genome Sequencing.</title>
        <authorList>
            <person name="Dunlap C."/>
        </authorList>
    </citation>
    <scope>NUCLEOTIDE SEQUENCE [LARGE SCALE GENOMIC DNA]</scope>
    <source>
        <strain evidence="2 3">B-23453</strain>
    </source>
</reference>
<evidence type="ECO:0000313" key="2">
    <source>
        <dbReference type="EMBL" id="MED1205576.1"/>
    </source>
</evidence>
<organism evidence="2 3">
    <name type="scientific">Heyndrickxia acidicola</name>
    <dbReference type="NCBI Taxonomy" id="209389"/>
    <lineage>
        <taxon>Bacteria</taxon>
        <taxon>Bacillati</taxon>
        <taxon>Bacillota</taxon>
        <taxon>Bacilli</taxon>
        <taxon>Bacillales</taxon>
        <taxon>Bacillaceae</taxon>
        <taxon>Heyndrickxia</taxon>
    </lineage>
</organism>
<gene>
    <name evidence="2" type="ORF">P4T90_21310</name>
</gene>
<keyword evidence="3" id="KW-1185">Reference proteome</keyword>
<evidence type="ECO:0000256" key="1">
    <source>
        <dbReference type="SAM" id="MobiDB-lite"/>
    </source>
</evidence>
<evidence type="ECO:0008006" key="4">
    <source>
        <dbReference type="Google" id="ProtNLM"/>
    </source>
</evidence>